<evidence type="ECO:0000256" key="3">
    <source>
        <dbReference type="ARBA" id="ARBA00023125"/>
    </source>
</evidence>
<evidence type="ECO:0000313" key="7">
    <source>
        <dbReference type="EMBL" id="GCD39465.1"/>
    </source>
</evidence>
<dbReference type="GeneID" id="95625993"/>
<proteinExistence type="inferred from homology"/>
<dbReference type="Gene3D" id="1.25.40.10">
    <property type="entry name" value="Tetratricopeptide repeat domain"/>
    <property type="match status" value="2"/>
</dbReference>
<dbReference type="InterPro" id="IPR058852">
    <property type="entry name" value="HTH_77"/>
</dbReference>
<dbReference type="SMART" id="SM00862">
    <property type="entry name" value="Trans_reg_C"/>
    <property type="match status" value="1"/>
</dbReference>
<dbReference type="PRINTS" id="PR00364">
    <property type="entry name" value="DISEASERSIST"/>
</dbReference>
<comment type="caution">
    <text evidence="7">The sequence shown here is derived from an EMBL/GenBank/DDBJ whole genome shotgun (WGS) entry which is preliminary data.</text>
</comment>
<dbReference type="AlphaFoldDB" id="A0A7U9L1T4"/>
<dbReference type="PROSITE" id="PS50005">
    <property type="entry name" value="TPR"/>
    <property type="match status" value="1"/>
</dbReference>
<dbReference type="SUPFAM" id="SSF48452">
    <property type="entry name" value="TPR-like"/>
    <property type="match status" value="2"/>
</dbReference>
<keyword evidence="2" id="KW-0902">Two-component regulatory system</keyword>
<evidence type="ECO:0000256" key="1">
    <source>
        <dbReference type="ARBA" id="ARBA00005820"/>
    </source>
</evidence>
<feature type="DNA-binding region" description="OmpR/PhoB-type" evidence="5">
    <location>
        <begin position="1"/>
        <end position="91"/>
    </location>
</feature>
<dbReference type="InterPro" id="IPR016032">
    <property type="entry name" value="Sig_transdc_resp-reg_C-effctor"/>
</dbReference>
<evidence type="ECO:0000256" key="4">
    <source>
        <dbReference type="PROSITE-ProRule" id="PRU00339"/>
    </source>
</evidence>
<keyword evidence="3 5" id="KW-0238">DNA-binding</keyword>
<accession>A0A7U9L1T4</accession>
<dbReference type="InterPro" id="IPR005158">
    <property type="entry name" value="BTAD"/>
</dbReference>
<dbReference type="EMBL" id="BHZC01000001">
    <property type="protein sequence ID" value="GCD39465.1"/>
    <property type="molecule type" value="Genomic_DNA"/>
</dbReference>
<dbReference type="GO" id="GO:0000160">
    <property type="term" value="P:phosphorelay signal transduction system"/>
    <property type="evidence" value="ECO:0007669"/>
    <property type="project" value="UniProtKB-KW"/>
</dbReference>
<dbReference type="InterPro" id="IPR027417">
    <property type="entry name" value="P-loop_NTPase"/>
</dbReference>
<dbReference type="InterPro" id="IPR011990">
    <property type="entry name" value="TPR-like_helical_dom_sf"/>
</dbReference>
<evidence type="ECO:0000313" key="8">
    <source>
        <dbReference type="Proteomes" id="UP000287830"/>
    </source>
</evidence>
<reference evidence="7 8" key="1">
    <citation type="submission" date="2018-11" db="EMBL/GenBank/DDBJ databases">
        <title>Whole genome sequence of Streptomyces chrestomyceticus NBRC 13444(T).</title>
        <authorList>
            <person name="Komaki H."/>
            <person name="Tamura T."/>
        </authorList>
    </citation>
    <scope>NUCLEOTIDE SEQUENCE [LARGE SCALE GENOMIC DNA]</scope>
    <source>
        <strain evidence="7 8">NBRC 13444</strain>
    </source>
</reference>
<evidence type="ECO:0000256" key="5">
    <source>
        <dbReference type="PROSITE-ProRule" id="PRU01091"/>
    </source>
</evidence>
<dbReference type="SUPFAM" id="SSF52540">
    <property type="entry name" value="P-loop containing nucleoside triphosphate hydrolases"/>
    <property type="match status" value="1"/>
</dbReference>
<dbReference type="PANTHER" id="PTHR47691:SF3">
    <property type="entry name" value="HTH-TYPE TRANSCRIPTIONAL REGULATOR RV0890C-RELATED"/>
    <property type="match status" value="1"/>
</dbReference>
<dbReference type="RefSeq" id="WP_125049819.1">
    <property type="nucleotide sequence ID" value="NZ_BHZC01000001.1"/>
</dbReference>
<dbReference type="GO" id="GO:0003677">
    <property type="term" value="F:DNA binding"/>
    <property type="evidence" value="ECO:0007669"/>
    <property type="project" value="UniProtKB-UniRule"/>
</dbReference>
<dbReference type="Gene3D" id="3.40.50.300">
    <property type="entry name" value="P-loop containing nucleotide triphosphate hydrolases"/>
    <property type="match status" value="1"/>
</dbReference>
<dbReference type="Pfam" id="PF03704">
    <property type="entry name" value="BTAD"/>
    <property type="match status" value="1"/>
</dbReference>
<feature type="repeat" description="TPR" evidence="4">
    <location>
        <begin position="812"/>
        <end position="845"/>
    </location>
</feature>
<dbReference type="OrthoDB" id="499349at2"/>
<evidence type="ECO:0000256" key="2">
    <source>
        <dbReference type="ARBA" id="ARBA00023012"/>
    </source>
</evidence>
<dbReference type="Gene3D" id="1.10.10.10">
    <property type="entry name" value="Winged helix-like DNA-binding domain superfamily/Winged helix DNA-binding domain"/>
    <property type="match status" value="1"/>
</dbReference>
<keyword evidence="4" id="KW-0802">TPR repeat</keyword>
<sequence length="1048" mass="112034">MRIAVLGPVRVFDGDGTPVGIGGARPRMLLSRLALAAGDLVTPAALIDGLWGTRPPADALNSLHALVYRLRKALPDGELLESSGAGYRLAVPEEHVDAARFEALAARGGRELAAGEPEEAASLLGEALALWRGPALADVREAPFAGPAGDRLEELRNTAFENRCEAELRLGRHAEILADLEAAWADHPLRERLAALRMRALHAAGRQSDALAVFEDVRGRLADELGVDPSPELRETHLAVLRGGAEPPAVRSGPAPGRLPARLTSFVGRDRETALLDGLLETSRLVTVVGPGGVGKTRLAVEAASRHRAHRQGRLWLVPLAGARGADEVADAVLGTLSTPNAPRPSGDSRTEPLDQVAELLGGGEAVLVLDNCEQAVDAVAAFAQGILERRPRLTVLATSREPLNVMGESLCRLGPLPLPPRGADPDEAAASAAVRLFLDRATAVRPDFTPDTSALDAVTEVVRRLDGLPLALELAAARLRSMSAEQVARRLDDRFRLLSTGNRAAQPRQRTLHAVIEWSWELLTGQEQALARRMAVFPAPTGAEAVEAVCAGGPLTAGDVPYVLGSLVDKSLVERAGDGYRMLETVRAYAAERLVRAGEREAVRDRLVRHFADVAGEHEPLLRSARQQDSFALFTAEYDNLVFALRTAVDAGDADAAARLLGPLYWYWNTLRHDARAEALVAGVCELGDALPEDARTAFTAIRLLTGTGGPTPDAERVRALIEECARTGALERYPMLLLVILPAGFLYGLDEPVGKLIREVRGRRDRWAIGCTYLVEAFTRHDRGDWAGRASATAAALREFEAAGDPWCTAMALAGTAQVHSVRGDHDQAVAAYRRGLALVPQDEIQYRLGLAAERMRGGDLTGARHDIDTAEQAARDRGDDLLRIGALACRADLHRRTGELPEADRLLNRMVAVGRAACLAEEAVADWAVPARMANLLAACDAVRARELLPRAVQAAFAHRDVAPAAQQLAKLLLVEGDAAGAATALGTSRAIRGAFDEGDPELRELTAELVRRLGRAAYDTAYGLGAATPRQEALDRLRAVADSG</sequence>
<feature type="domain" description="OmpR/PhoB-type" evidence="6">
    <location>
        <begin position="1"/>
        <end position="91"/>
    </location>
</feature>
<dbReference type="GO" id="GO:0043531">
    <property type="term" value="F:ADP binding"/>
    <property type="evidence" value="ECO:0007669"/>
    <property type="project" value="InterPro"/>
</dbReference>
<dbReference type="PANTHER" id="PTHR47691">
    <property type="entry name" value="REGULATOR-RELATED"/>
    <property type="match status" value="1"/>
</dbReference>
<dbReference type="Proteomes" id="UP000287830">
    <property type="component" value="Unassembled WGS sequence"/>
</dbReference>
<gene>
    <name evidence="7" type="ORF">OEIGOIKO_07298</name>
</gene>
<evidence type="ECO:0000259" key="6">
    <source>
        <dbReference type="PROSITE" id="PS51755"/>
    </source>
</evidence>
<organism evidence="7 8">
    <name type="scientific">Streptomyces chrestomyceticus JCM 4735</name>
    <dbReference type="NCBI Taxonomy" id="1306181"/>
    <lineage>
        <taxon>Bacteria</taxon>
        <taxon>Bacillati</taxon>
        <taxon>Actinomycetota</taxon>
        <taxon>Actinomycetes</taxon>
        <taxon>Kitasatosporales</taxon>
        <taxon>Streptomycetaceae</taxon>
        <taxon>Streptomyces</taxon>
    </lineage>
</organism>
<dbReference type="Pfam" id="PF25872">
    <property type="entry name" value="HTH_77"/>
    <property type="match status" value="1"/>
</dbReference>
<dbReference type="PROSITE" id="PS51755">
    <property type="entry name" value="OMPR_PHOB"/>
    <property type="match status" value="1"/>
</dbReference>
<dbReference type="InterPro" id="IPR036388">
    <property type="entry name" value="WH-like_DNA-bd_sf"/>
</dbReference>
<dbReference type="InterPro" id="IPR001867">
    <property type="entry name" value="OmpR/PhoB-type_DNA-bd"/>
</dbReference>
<dbReference type="CDD" id="cd15831">
    <property type="entry name" value="BTAD"/>
    <property type="match status" value="1"/>
</dbReference>
<dbReference type="InterPro" id="IPR019734">
    <property type="entry name" value="TPR_rpt"/>
</dbReference>
<comment type="similarity">
    <text evidence="1">Belongs to the AfsR/DnrI/RedD regulatory family.</text>
</comment>
<name>A0A7U9L1T4_9ACTN</name>
<dbReference type="GO" id="GO:0006355">
    <property type="term" value="P:regulation of DNA-templated transcription"/>
    <property type="evidence" value="ECO:0007669"/>
    <property type="project" value="InterPro"/>
</dbReference>
<protein>
    <submittedName>
        <fullName evidence="7">SARP family transcriptional regulator</fullName>
    </submittedName>
</protein>
<dbReference type="SMART" id="SM01043">
    <property type="entry name" value="BTAD"/>
    <property type="match status" value="1"/>
</dbReference>
<dbReference type="SUPFAM" id="SSF46894">
    <property type="entry name" value="C-terminal effector domain of the bipartite response regulators"/>
    <property type="match status" value="1"/>
</dbReference>